<feature type="compositionally biased region" description="Basic and acidic residues" evidence="1">
    <location>
        <begin position="524"/>
        <end position="534"/>
    </location>
</feature>
<dbReference type="Proteomes" id="UP000663946">
    <property type="component" value="Chromosome 1"/>
</dbReference>
<dbReference type="RefSeq" id="WP_111799581.1">
    <property type="nucleotide sequence ID" value="NZ_CP049216.1"/>
</dbReference>
<dbReference type="Gene3D" id="3.40.50.300">
    <property type="entry name" value="P-loop containing nucleotide triphosphate hydrolases"/>
    <property type="match status" value="1"/>
</dbReference>
<gene>
    <name evidence="2" type="ORF">G6M86_06465</name>
</gene>
<accession>A0AAJ4N0H6</accession>
<evidence type="ECO:0000313" key="3">
    <source>
        <dbReference type="Proteomes" id="UP000663946"/>
    </source>
</evidence>
<feature type="region of interest" description="Disordered" evidence="1">
    <location>
        <begin position="523"/>
        <end position="557"/>
    </location>
</feature>
<dbReference type="InterPro" id="IPR027417">
    <property type="entry name" value="P-loop_NTPase"/>
</dbReference>
<reference evidence="2" key="1">
    <citation type="submission" date="2020-02" db="EMBL/GenBank/DDBJ databases">
        <title>Unexpected conservation and global transmission of agrobacterial virulence plasmids.</title>
        <authorList>
            <person name="Weisberg A.J."/>
            <person name="Davis E.W. II"/>
            <person name="Tabima J.R."/>
            <person name="Belcher M.S."/>
            <person name="Miller M."/>
            <person name="Kuo C.-H."/>
            <person name="Loper J.E."/>
            <person name="Grunwald N.J."/>
            <person name="Putnam M.L."/>
            <person name="Chang J.H."/>
        </authorList>
    </citation>
    <scope>NUCLEOTIDE SEQUENCE</scope>
    <source>
        <strain evidence="2">Q15/94</strain>
    </source>
</reference>
<sequence length="557" mass="62948">MSQHISNIITRDDIRTYSDEEMRKKILELDFVGDFDPFNYTPPGPVGEDFLNSTYLTTFIMGPLGGGKTTLCAFRRILAATLAPVAWHPEDKKPTRMCRWIVLRDTFRSAEKTVLESWKQWFPKGFPGSKWAGGNDRPVTHTLRFMGTDGIRIEIVTEFAGLGENSIETLMKGREYSGGWLNEADTHAEGALDDLEQRVGRYPSANILLTVAELEKLSRELGHPIYSGQRQRQVIGDLNAPTVDNPVYKKFVKEKTEDRHLFIQPSGRSENAENRFNLDPDYYDRIIRNQDEHFVKRMVDNEFGYSRHGKPVYEKFNRTIHVARSRIYFEPKLTLGIGIDISMNTLNPAAVFGQVRGSRISVIDELYLGHGVGAARMGEGLERKIREDYAGATKIRIWCDPAAEYGADREGGQLTAMETIAMILGLPILIPGNGSNELGMRLDAVKTELRGYHEPNSELQICPEKCPLLLEGFDGKYRYKRRKETASTEFEEQPEKTHPWSDLQDGLQYLVIGFRGRAGVIRGAADRQQGERSTRAPRSSGSPWGRGGFDPHKVGTR</sequence>
<evidence type="ECO:0000256" key="1">
    <source>
        <dbReference type="SAM" id="MobiDB-lite"/>
    </source>
</evidence>
<evidence type="ECO:0008006" key="4">
    <source>
        <dbReference type="Google" id="ProtNLM"/>
    </source>
</evidence>
<name>A0AAJ4N0H6_AGRTU</name>
<dbReference type="EMBL" id="CP049216">
    <property type="protein sequence ID" value="QTG12905.1"/>
    <property type="molecule type" value="Genomic_DNA"/>
</dbReference>
<evidence type="ECO:0000313" key="2">
    <source>
        <dbReference type="EMBL" id="QTG12905.1"/>
    </source>
</evidence>
<organism evidence="2 3">
    <name type="scientific">Agrobacterium tumefaciens</name>
    <dbReference type="NCBI Taxonomy" id="358"/>
    <lineage>
        <taxon>Bacteria</taxon>
        <taxon>Pseudomonadati</taxon>
        <taxon>Pseudomonadota</taxon>
        <taxon>Alphaproteobacteria</taxon>
        <taxon>Hyphomicrobiales</taxon>
        <taxon>Rhizobiaceae</taxon>
        <taxon>Rhizobium/Agrobacterium group</taxon>
        <taxon>Agrobacterium</taxon>
        <taxon>Agrobacterium tumefaciens complex</taxon>
    </lineage>
</organism>
<protein>
    <recommendedName>
        <fullName evidence="4">TerL</fullName>
    </recommendedName>
</protein>
<proteinExistence type="predicted"/>
<dbReference type="AlphaFoldDB" id="A0AAJ4N0H6"/>